<keyword evidence="1" id="KW-0812">Transmembrane</keyword>
<feature type="transmembrane region" description="Helical" evidence="1">
    <location>
        <begin position="66"/>
        <end position="87"/>
    </location>
</feature>
<dbReference type="Proteomes" id="UP000026941">
    <property type="component" value="Unassembled WGS sequence"/>
</dbReference>
<feature type="transmembrane region" description="Helical" evidence="1">
    <location>
        <begin position="93"/>
        <end position="114"/>
    </location>
</feature>
<reference evidence="2 3" key="1">
    <citation type="submission" date="2014-05" db="EMBL/GenBank/DDBJ databases">
        <title>Whole genome shotgun sequence of Rhizobium rhizogenes NBRC 13257.</title>
        <authorList>
            <person name="Katano-Makiyama Y."/>
            <person name="Hosoyama A."/>
            <person name="Hashimoto M."/>
            <person name="Hosoyama Y."/>
            <person name="Noguchi M."/>
            <person name="Tsuchikane K."/>
            <person name="Kimura A."/>
            <person name="Ohji S."/>
            <person name="Ichikawa N."/>
            <person name="Yamazoe A."/>
            <person name="Fujita N."/>
        </authorList>
    </citation>
    <scope>NUCLEOTIDE SEQUENCE [LARGE SCALE GENOMIC DNA]</scope>
    <source>
        <strain evidence="2 3">NBRC 13257</strain>
    </source>
</reference>
<keyword evidence="1" id="KW-1133">Transmembrane helix</keyword>
<dbReference type="AlphaFoldDB" id="A0AA87Q703"/>
<evidence type="ECO:0000256" key="1">
    <source>
        <dbReference type="SAM" id="Phobius"/>
    </source>
</evidence>
<evidence type="ECO:0008006" key="4">
    <source>
        <dbReference type="Google" id="ProtNLM"/>
    </source>
</evidence>
<dbReference type="InterPro" id="IPR036259">
    <property type="entry name" value="MFS_trans_sf"/>
</dbReference>
<evidence type="ECO:0000313" key="2">
    <source>
        <dbReference type="EMBL" id="GAJ96796.1"/>
    </source>
</evidence>
<sequence>MVAAHISIVVSAALAAWAGTSDAASWSTAILVLGFSAILLDIGLTFDHTLGRREINLIRPEARGRLNGLFVGLFFIGGSTGAAISGVTWALGGWTLTCAACAAFAILSLVSDFVSKSSELS</sequence>
<organism evidence="2 3">
    <name type="scientific">Rhizobium rhizogenes NBRC 13257</name>
    <dbReference type="NCBI Taxonomy" id="1220581"/>
    <lineage>
        <taxon>Bacteria</taxon>
        <taxon>Pseudomonadati</taxon>
        <taxon>Pseudomonadota</taxon>
        <taxon>Alphaproteobacteria</taxon>
        <taxon>Hyphomicrobiales</taxon>
        <taxon>Rhizobiaceae</taxon>
        <taxon>Rhizobium/Agrobacterium group</taxon>
        <taxon>Rhizobium</taxon>
    </lineage>
</organism>
<accession>A0AA87Q703</accession>
<gene>
    <name evidence="2" type="ORF">RRH01S_25_00910</name>
</gene>
<feature type="transmembrane region" description="Helical" evidence="1">
    <location>
        <begin position="28"/>
        <end position="46"/>
    </location>
</feature>
<evidence type="ECO:0000313" key="3">
    <source>
        <dbReference type="Proteomes" id="UP000026941"/>
    </source>
</evidence>
<comment type="caution">
    <text evidence="2">The sequence shown here is derived from an EMBL/GenBank/DDBJ whole genome shotgun (WGS) entry which is preliminary data.</text>
</comment>
<dbReference type="PANTHER" id="PTHR42910:SF1">
    <property type="entry name" value="MAJOR FACILITATOR SUPERFAMILY (MFS) PROFILE DOMAIN-CONTAINING PROTEIN"/>
    <property type="match status" value="1"/>
</dbReference>
<dbReference type="PANTHER" id="PTHR42910">
    <property type="entry name" value="TRANSPORTER SCO4007-RELATED"/>
    <property type="match status" value="1"/>
</dbReference>
<protein>
    <recommendedName>
        <fullName evidence="4">Major facilitator superfamily transporter</fullName>
    </recommendedName>
</protein>
<keyword evidence="1" id="KW-0472">Membrane</keyword>
<dbReference type="SUPFAM" id="SSF103473">
    <property type="entry name" value="MFS general substrate transporter"/>
    <property type="match status" value="1"/>
</dbReference>
<name>A0AA87Q703_RHIRH</name>
<dbReference type="EMBL" id="BAYX01000025">
    <property type="protein sequence ID" value="GAJ96796.1"/>
    <property type="molecule type" value="Genomic_DNA"/>
</dbReference>
<proteinExistence type="predicted"/>